<dbReference type="GO" id="GO:0006508">
    <property type="term" value="P:proteolysis"/>
    <property type="evidence" value="ECO:0007669"/>
    <property type="project" value="UniProtKB-KW"/>
</dbReference>
<evidence type="ECO:0000256" key="4">
    <source>
        <dbReference type="ARBA" id="ARBA00022833"/>
    </source>
</evidence>
<evidence type="ECO:0000313" key="8">
    <source>
        <dbReference type="Proteomes" id="UP000004079"/>
    </source>
</evidence>
<keyword evidence="2" id="KW-0479">Metal-binding</keyword>
<organism evidence="7 8">
    <name type="scientific">Segatella oris F0302</name>
    <dbReference type="NCBI Taxonomy" id="649760"/>
    <lineage>
        <taxon>Bacteria</taxon>
        <taxon>Pseudomonadati</taxon>
        <taxon>Bacteroidota</taxon>
        <taxon>Bacteroidia</taxon>
        <taxon>Bacteroidales</taxon>
        <taxon>Prevotellaceae</taxon>
        <taxon>Segatella</taxon>
    </lineage>
</organism>
<proteinExistence type="predicted"/>
<dbReference type="HOGENOM" id="CLU_660321_0_0_10"/>
<dbReference type="Pfam" id="PF14464">
    <property type="entry name" value="Prok-JAB"/>
    <property type="match status" value="1"/>
</dbReference>
<dbReference type="CDD" id="cd21411">
    <property type="entry name" value="NucC"/>
    <property type="match status" value="1"/>
</dbReference>
<keyword evidence="5" id="KW-0482">Metalloprotease</keyword>
<gene>
    <name evidence="7" type="ORF">HMPREF0971_01482</name>
</gene>
<keyword evidence="1" id="KW-0645">Protease</keyword>
<dbReference type="InterPro" id="IPR037518">
    <property type="entry name" value="MPN"/>
</dbReference>
<dbReference type="EMBL" id="ACUZ02000027">
    <property type="protein sequence ID" value="EFB32203.1"/>
    <property type="molecule type" value="Genomic_DNA"/>
</dbReference>
<keyword evidence="4" id="KW-0862">Zinc</keyword>
<evidence type="ECO:0000259" key="6">
    <source>
        <dbReference type="PROSITE" id="PS50249"/>
    </source>
</evidence>
<keyword evidence="3" id="KW-0378">Hydrolase</keyword>
<feature type="domain" description="MPN" evidence="6">
    <location>
        <begin position="12"/>
        <end position="145"/>
    </location>
</feature>
<dbReference type="Pfam" id="PF20247">
    <property type="entry name" value="DUF6602"/>
    <property type="match status" value="1"/>
</dbReference>
<accession>D1QR79</accession>
<dbReference type="GO" id="GO:0008237">
    <property type="term" value="F:metallopeptidase activity"/>
    <property type="evidence" value="ECO:0007669"/>
    <property type="project" value="UniProtKB-KW"/>
</dbReference>
<evidence type="ECO:0000313" key="7">
    <source>
        <dbReference type="EMBL" id="EFB32203.1"/>
    </source>
</evidence>
<reference evidence="7 8" key="1">
    <citation type="submission" date="2009-11" db="EMBL/GenBank/DDBJ databases">
        <authorList>
            <person name="Weinstock G."/>
            <person name="Sodergren E."/>
            <person name="Clifton S."/>
            <person name="Fulton L."/>
            <person name="Fulton B."/>
            <person name="Courtney L."/>
            <person name="Fronick C."/>
            <person name="Harrison M."/>
            <person name="Strong C."/>
            <person name="Farmer C."/>
            <person name="Delahaunty K."/>
            <person name="Markovic C."/>
            <person name="Hall O."/>
            <person name="Minx P."/>
            <person name="Tomlinson C."/>
            <person name="Mitreva M."/>
            <person name="Nelson J."/>
            <person name="Hou S."/>
            <person name="Wollam A."/>
            <person name="Pepin K.H."/>
            <person name="Johnson M."/>
            <person name="Bhonagiri V."/>
            <person name="Nash W.E."/>
            <person name="Warren W."/>
            <person name="Chinwalla A."/>
            <person name="Mardis E.R."/>
            <person name="Wilson R.K."/>
        </authorList>
    </citation>
    <scope>NUCLEOTIDE SEQUENCE [LARGE SCALE GENOMIC DNA]</scope>
    <source>
        <strain evidence="7 8">F0302</strain>
    </source>
</reference>
<dbReference type="SUPFAM" id="SSF102712">
    <property type="entry name" value="JAB1/MPN domain"/>
    <property type="match status" value="1"/>
</dbReference>
<dbReference type="Gene3D" id="3.40.140.10">
    <property type="entry name" value="Cytidine Deaminase, domain 2"/>
    <property type="match status" value="1"/>
</dbReference>
<dbReference type="PROSITE" id="PS50249">
    <property type="entry name" value="MPN"/>
    <property type="match status" value="1"/>
</dbReference>
<protein>
    <recommendedName>
        <fullName evidence="6">MPN domain-containing protein</fullName>
    </recommendedName>
</protein>
<evidence type="ECO:0000256" key="1">
    <source>
        <dbReference type="ARBA" id="ARBA00022670"/>
    </source>
</evidence>
<sequence length="416" mass="47388">MNYISEELGLKIFIKDDLFYSLSKKAEAGCPNESGGLLVGKYSTDNKTVIVTNAVTPTKEITTPTSYTRKTDNMESVWKELYEEGLQYVGEWHSHPKGSPQYSTEDLNAMRGIYADENITISKPLLLILGVKDGEYCKNAAYIYNRDKDELIKFKEMVNLKELFLGLQKQMEMYLVNDRQFIGHSASKGDASENRWISFLSKYLPSRYNVDKAIIIDHNGNVSQQIDVVIYDTFFTPFIFNQDGFKYIPAEAVYAVFEVKQDIKGYIEYAAEKIESVRKLERTSTDMIASGVRMRKRNLTKIIGGILTTSCSTSKEAVKENILKQTGLRSIDCGCCIDSFSFHTTSKNTDNSKCFTQDEIIEFYGKNEYIEVNFEDQERALLLFFLQLFNDLKDNGSVPAIDINAYLRAVDAEIDL</sequence>
<evidence type="ECO:0000256" key="3">
    <source>
        <dbReference type="ARBA" id="ARBA00022801"/>
    </source>
</evidence>
<name>D1QR79_9BACT</name>
<dbReference type="InterPro" id="IPR028090">
    <property type="entry name" value="JAB_dom_prok"/>
</dbReference>
<comment type="caution">
    <text evidence="7">The sequence shown here is derived from an EMBL/GenBank/DDBJ whole genome shotgun (WGS) entry which is preliminary data.</text>
</comment>
<dbReference type="GO" id="GO:0046872">
    <property type="term" value="F:metal ion binding"/>
    <property type="evidence" value="ECO:0007669"/>
    <property type="project" value="UniProtKB-KW"/>
</dbReference>
<dbReference type="AlphaFoldDB" id="D1QR79"/>
<evidence type="ECO:0000256" key="5">
    <source>
        <dbReference type="ARBA" id="ARBA00023049"/>
    </source>
</evidence>
<dbReference type="STRING" id="649760.HMPREF0971_01482"/>
<dbReference type="Proteomes" id="UP000004079">
    <property type="component" value="Unassembled WGS sequence"/>
</dbReference>
<evidence type="ECO:0000256" key="2">
    <source>
        <dbReference type="ARBA" id="ARBA00022723"/>
    </source>
</evidence>
<dbReference type="RefSeq" id="WP_004372809.1">
    <property type="nucleotide sequence ID" value="NZ_GG703885.1"/>
</dbReference>
<dbReference type="InterPro" id="IPR046537">
    <property type="entry name" value="DUF6602"/>
</dbReference>